<keyword evidence="7 13" id="KW-0812">Transmembrane</keyword>
<keyword evidence="11 12" id="KW-0472">Membrane</keyword>
<feature type="transmembrane region" description="Helical" evidence="13">
    <location>
        <begin position="456"/>
        <end position="481"/>
    </location>
</feature>
<evidence type="ECO:0000256" key="10">
    <source>
        <dbReference type="ARBA" id="ARBA00023065"/>
    </source>
</evidence>
<dbReference type="Pfam" id="PF02386">
    <property type="entry name" value="TrkH"/>
    <property type="match status" value="1"/>
</dbReference>
<evidence type="ECO:0000256" key="13">
    <source>
        <dbReference type="SAM" id="Phobius"/>
    </source>
</evidence>
<feature type="transmembrane region" description="Helical" evidence="13">
    <location>
        <begin position="136"/>
        <end position="163"/>
    </location>
</feature>
<sequence>MQFRVIQRVLGLLLMVFSLTMLPPILVGWAMGDPDIMPFWESLALLLLGGLLLWFPVYRQRGELRSRDGFLIVVLFWVVLGVSGSLPFIFSDAVDISVTDAVFESISGLTTTGATVIVGLDGLPRSVLFYRQELQWLGGMGIIVLAVAILPILGVGGMQLYRAETPGPMKDTKLTPRITETAKLLWYIYLALTVLCAIAFRIGGMDWFDAVSHSFSTVAIGGFSTHDSSMAHFDSTVLESIAIVFMLLGGVNFGLHFMAWRSVSIRGYLRDSEFRAYASMIGGLALVSTVYLFYTETHAELSQALRHSLFHVVSIATTTGFTTTGYSEWPGFLPVLLLFASFIGGCAGSTAGGMKVIRFLLLVKQGMREVKRLIHPNARIRIKINRHPLPENVVQAVWGFFSVYIAVFVGFMLVLMARGHDQITAFSAVAASLNNLGPGLGNVAGNFASLDDFSKWWLCLAMLMGRLELFTMLVVLTPAFWRK</sequence>
<feature type="transmembrane region" description="Helical" evidence="13">
    <location>
        <begin position="237"/>
        <end position="255"/>
    </location>
</feature>
<evidence type="ECO:0000256" key="9">
    <source>
        <dbReference type="ARBA" id="ARBA00022989"/>
    </source>
</evidence>
<evidence type="ECO:0000256" key="3">
    <source>
        <dbReference type="ARBA" id="ARBA00022448"/>
    </source>
</evidence>
<dbReference type="InterPro" id="IPR004772">
    <property type="entry name" value="TrkH"/>
</dbReference>
<feature type="transmembrane region" description="Helical" evidence="13">
    <location>
        <begin position="184"/>
        <end position="203"/>
    </location>
</feature>
<evidence type="ECO:0000313" key="15">
    <source>
        <dbReference type="Proteomes" id="UP001236657"/>
    </source>
</evidence>
<feature type="transmembrane region" description="Helical" evidence="13">
    <location>
        <begin position="396"/>
        <end position="417"/>
    </location>
</feature>
<keyword evidence="6 12" id="KW-0633">Potassium transport</keyword>
<proteinExistence type="inferred from homology"/>
<keyword evidence="5 12" id="KW-0997">Cell inner membrane</keyword>
<keyword evidence="15" id="KW-1185">Reference proteome</keyword>
<dbReference type="PANTHER" id="PTHR32024:SF2">
    <property type="entry name" value="TRK SYSTEM POTASSIUM UPTAKE PROTEIN TRKG-RELATED"/>
    <property type="match status" value="1"/>
</dbReference>
<dbReference type="PANTHER" id="PTHR32024">
    <property type="entry name" value="TRK SYSTEM POTASSIUM UPTAKE PROTEIN TRKG-RELATED"/>
    <property type="match status" value="1"/>
</dbReference>
<keyword evidence="3 12" id="KW-0813">Transport</keyword>
<keyword evidence="8 12" id="KW-0630">Potassium</keyword>
<keyword evidence="4 12" id="KW-1003">Cell membrane</keyword>
<organism evidence="14 15">
    <name type="scientific">Thiothrix lacustris</name>
    <dbReference type="NCBI Taxonomy" id="525917"/>
    <lineage>
        <taxon>Bacteria</taxon>
        <taxon>Pseudomonadati</taxon>
        <taxon>Pseudomonadota</taxon>
        <taxon>Gammaproteobacteria</taxon>
        <taxon>Thiotrichales</taxon>
        <taxon>Thiotrichaceae</taxon>
        <taxon>Thiothrix</taxon>
    </lineage>
</organism>
<evidence type="ECO:0000256" key="7">
    <source>
        <dbReference type="ARBA" id="ARBA00022692"/>
    </source>
</evidence>
<name>A0ABY9MKM0_9GAMM</name>
<dbReference type="NCBIfam" id="TIGR00933">
    <property type="entry name" value="2a38"/>
    <property type="match status" value="1"/>
</dbReference>
<dbReference type="Proteomes" id="UP001236657">
    <property type="component" value="Chromosome"/>
</dbReference>
<dbReference type="EMBL" id="CP133218">
    <property type="protein sequence ID" value="WML89112.1"/>
    <property type="molecule type" value="Genomic_DNA"/>
</dbReference>
<feature type="transmembrane region" description="Helical" evidence="13">
    <location>
        <begin position="276"/>
        <end position="294"/>
    </location>
</feature>
<reference evidence="14 15" key="1">
    <citation type="submission" date="2023-08" db="EMBL/GenBank/DDBJ databases">
        <title>New molecular markers tilS and rpoB for phylogenetic and monitoring studies of the genus Thiothrix biodiversity.</title>
        <authorList>
            <person name="Ravin N.V."/>
            <person name="Smolyakov D."/>
            <person name="Markov N.D."/>
            <person name="Beletsky A.V."/>
            <person name="Mardanov A.V."/>
            <person name="Rudenko T.S."/>
            <person name="Grabovich M.Y."/>
        </authorList>
    </citation>
    <scope>NUCLEOTIDE SEQUENCE [LARGE SCALE GENOMIC DNA]</scope>
    <source>
        <strain evidence="14 15">MK1</strain>
    </source>
</reference>
<keyword evidence="10 12" id="KW-0406">Ion transport</keyword>
<dbReference type="RefSeq" id="WP_028488984.1">
    <property type="nucleotide sequence ID" value="NZ_CP133218.1"/>
</dbReference>
<evidence type="ECO:0000256" key="2">
    <source>
        <dbReference type="ARBA" id="ARBA00009137"/>
    </source>
</evidence>
<dbReference type="InterPro" id="IPR003445">
    <property type="entry name" value="Cat_transpt"/>
</dbReference>
<accession>A0ABY9MKM0</accession>
<gene>
    <name evidence="14" type="ORF">RCF98_09005</name>
</gene>
<evidence type="ECO:0000313" key="14">
    <source>
        <dbReference type="EMBL" id="WML89112.1"/>
    </source>
</evidence>
<comment type="subcellular location">
    <subcellularLocation>
        <location evidence="1 12">Cell inner membrane</location>
        <topology evidence="1 12">Multi-pass membrane protein</topology>
    </subcellularLocation>
</comment>
<evidence type="ECO:0000256" key="1">
    <source>
        <dbReference type="ARBA" id="ARBA00004429"/>
    </source>
</evidence>
<keyword evidence="9 13" id="KW-1133">Transmembrane helix</keyword>
<evidence type="ECO:0000256" key="11">
    <source>
        <dbReference type="ARBA" id="ARBA00023136"/>
    </source>
</evidence>
<evidence type="ECO:0000256" key="12">
    <source>
        <dbReference type="PIRNR" id="PIRNR006247"/>
    </source>
</evidence>
<feature type="transmembrane region" description="Helical" evidence="13">
    <location>
        <begin position="70"/>
        <end position="90"/>
    </location>
</feature>
<dbReference type="PIRSF" id="PIRSF006247">
    <property type="entry name" value="TrkH"/>
    <property type="match status" value="1"/>
</dbReference>
<feature type="transmembrane region" description="Helical" evidence="13">
    <location>
        <begin position="335"/>
        <end position="363"/>
    </location>
</feature>
<protein>
    <recommendedName>
        <fullName evidence="12">Trk system potassium uptake protein</fullName>
    </recommendedName>
</protein>
<comment type="function">
    <text evidence="12">Low-affinity potassium transport system. Interacts with Trk system potassium uptake protein TrkA.</text>
</comment>
<feature type="transmembrane region" description="Helical" evidence="13">
    <location>
        <begin position="12"/>
        <end position="31"/>
    </location>
</feature>
<evidence type="ECO:0000256" key="6">
    <source>
        <dbReference type="ARBA" id="ARBA00022538"/>
    </source>
</evidence>
<comment type="similarity">
    <text evidence="2 12">Belongs to the TrkH potassium transport family.</text>
</comment>
<feature type="transmembrane region" description="Helical" evidence="13">
    <location>
        <begin position="37"/>
        <end position="58"/>
    </location>
</feature>
<evidence type="ECO:0000256" key="5">
    <source>
        <dbReference type="ARBA" id="ARBA00022519"/>
    </source>
</evidence>
<evidence type="ECO:0000256" key="4">
    <source>
        <dbReference type="ARBA" id="ARBA00022475"/>
    </source>
</evidence>
<evidence type="ECO:0000256" key="8">
    <source>
        <dbReference type="ARBA" id="ARBA00022958"/>
    </source>
</evidence>